<dbReference type="GO" id="GO:0000028">
    <property type="term" value="P:ribosomal small subunit assembly"/>
    <property type="evidence" value="ECO:0007669"/>
    <property type="project" value="TreeGrafter"/>
</dbReference>
<dbReference type="InterPro" id="IPR020934">
    <property type="entry name" value="Ribosomal_uS19_CS"/>
</dbReference>
<evidence type="ECO:0000256" key="2">
    <source>
        <dbReference type="ARBA" id="ARBA00022730"/>
    </source>
</evidence>
<protein>
    <recommendedName>
        <fullName evidence="6">Small ribosomal subunit protein uS19c</fullName>
    </recommendedName>
</protein>
<keyword evidence="8" id="KW-0472">Membrane</keyword>
<dbReference type="PROSITE" id="PS00323">
    <property type="entry name" value="RIBOSOMAL_S19"/>
    <property type="match status" value="1"/>
</dbReference>
<gene>
    <name evidence="9" type="primary">rps19</name>
    <name evidence="9" type="ORF">M951_p79</name>
</gene>
<feature type="transmembrane region" description="Helical" evidence="8">
    <location>
        <begin position="27"/>
        <end position="49"/>
    </location>
</feature>
<keyword evidence="4 7" id="KW-0689">Ribosomal protein</keyword>
<keyword evidence="5 7" id="KW-0687">Ribonucleoprotein</keyword>
<keyword evidence="8" id="KW-1133">Transmembrane helix</keyword>
<dbReference type="Pfam" id="PF00203">
    <property type="entry name" value="Ribosomal_S19"/>
    <property type="match status" value="1"/>
</dbReference>
<dbReference type="PRINTS" id="PR00975">
    <property type="entry name" value="RIBOSOMALS19"/>
</dbReference>
<reference evidence="9 10" key="1">
    <citation type="journal article" date="2014" name="BMC Genomics">
        <title>Nucleomorph and plastid genome sequences of the chlorarachniophyte Lotharella oceanica: convergent reductive evolution and frequent recombination in nucleomorph-bearing algae.</title>
        <authorList>
            <person name="Tanifuji G."/>
            <person name="Onodera N.T."/>
            <person name="Brown M.W."/>
            <person name="Curtis B.A."/>
            <person name="Roger A.J."/>
            <person name="Ka-Shu Wong G."/>
            <person name="Melkonian M."/>
            <person name="Archibald J.M."/>
        </authorList>
    </citation>
    <scope>NUCLEOTIDE SEQUENCE [LARGE SCALE GENOMIC DNA]</scope>
    <source>
        <strain evidence="9 10">CCMP622</strain>
    </source>
</reference>
<dbReference type="InterPro" id="IPR002222">
    <property type="entry name" value="Ribosomal_uS19"/>
</dbReference>
<name>A0A059SLC8_9EUKA</name>
<dbReference type="Gene3D" id="3.30.860.10">
    <property type="entry name" value="30s Ribosomal Protein S19, Chain A"/>
    <property type="match status" value="1"/>
</dbReference>
<dbReference type="GO" id="GO:0003735">
    <property type="term" value="F:structural constituent of ribosome"/>
    <property type="evidence" value="ECO:0007669"/>
    <property type="project" value="InterPro"/>
</dbReference>
<keyword evidence="9" id="KW-0934">Plastid</keyword>
<evidence type="ECO:0000256" key="5">
    <source>
        <dbReference type="ARBA" id="ARBA00023274"/>
    </source>
</evidence>
<geneLocation type="plastid" evidence="9"/>
<organism evidence="9 10">
    <name type="scientific">Lotharella oceanica</name>
    <dbReference type="NCBI Taxonomy" id="641309"/>
    <lineage>
        <taxon>Eukaryota</taxon>
        <taxon>Sar</taxon>
        <taxon>Rhizaria</taxon>
        <taxon>Cercozoa</taxon>
        <taxon>Chlorarachniophyceae</taxon>
        <taxon>Lotharella</taxon>
    </lineage>
</organism>
<dbReference type="Proteomes" id="UP000243670">
    <property type="component" value="Plastid Pltd"/>
</dbReference>
<dbReference type="PANTHER" id="PTHR11880:SF8">
    <property type="entry name" value="SMALL RIBOSOMAL SUBUNIT PROTEIN US19M"/>
    <property type="match status" value="1"/>
</dbReference>
<evidence type="ECO:0000256" key="4">
    <source>
        <dbReference type="ARBA" id="ARBA00022980"/>
    </source>
</evidence>
<keyword evidence="3" id="KW-0694">RNA-binding</keyword>
<dbReference type="InterPro" id="IPR005732">
    <property type="entry name" value="Ribosomal_uS19_bac-type"/>
</dbReference>
<accession>A0A059SLC8</accession>
<dbReference type="HAMAP" id="MF_00531">
    <property type="entry name" value="Ribosomal_uS19"/>
    <property type="match status" value="1"/>
</dbReference>
<dbReference type="AlphaFoldDB" id="A0A059SLC8"/>
<dbReference type="EMBL" id="KF438023">
    <property type="protein sequence ID" value="AGY61444.1"/>
    <property type="molecule type" value="Genomic_DNA"/>
</dbReference>
<evidence type="ECO:0000256" key="6">
    <source>
        <dbReference type="ARBA" id="ARBA00035253"/>
    </source>
</evidence>
<evidence type="ECO:0000256" key="7">
    <source>
        <dbReference type="RuleBase" id="RU003485"/>
    </source>
</evidence>
<evidence type="ECO:0000256" key="8">
    <source>
        <dbReference type="SAM" id="Phobius"/>
    </source>
</evidence>
<dbReference type="PANTHER" id="PTHR11880">
    <property type="entry name" value="RIBOSOMAL PROTEIN S19P FAMILY MEMBER"/>
    <property type="match status" value="1"/>
</dbReference>
<evidence type="ECO:0000256" key="3">
    <source>
        <dbReference type="ARBA" id="ARBA00022884"/>
    </source>
</evidence>
<evidence type="ECO:0000256" key="1">
    <source>
        <dbReference type="ARBA" id="ARBA00007345"/>
    </source>
</evidence>
<dbReference type="SUPFAM" id="SSF54570">
    <property type="entry name" value="Ribosomal protein S19"/>
    <property type="match status" value="1"/>
</dbReference>
<keyword evidence="8" id="KW-0812">Transmembrane</keyword>
<sequence length="82" mass="9357">MSHSRKKTPFVSSKLLKKVRTGNRKEVILTWSRASTIVPLMIGTVIAVYNGKTHLPVYVTDKMIGHKFGEFSPTRTFKRHKS</sequence>
<comment type="similarity">
    <text evidence="1 7">Belongs to the universal ribosomal protein uS19 family.</text>
</comment>
<dbReference type="GO" id="GO:0019843">
    <property type="term" value="F:rRNA binding"/>
    <property type="evidence" value="ECO:0007669"/>
    <property type="project" value="UniProtKB-KW"/>
</dbReference>
<keyword evidence="2" id="KW-0699">rRNA-binding</keyword>
<dbReference type="GO" id="GO:0005737">
    <property type="term" value="C:cytoplasm"/>
    <property type="evidence" value="ECO:0007669"/>
    <property type="project" value="UniProtKB-ARBA"/>
</dbReference>
<dbReference type="GO" id="GO:0006412">
    <property type="term" value="P:translation"/>
    <property type="evidence" value="ECO:0007669"/>
    <property type="project" value="InterPro"/>
</dbReference>
<proteinExistence type="inferred from homology"/>
<dbReference type="InterPro" id="IPR023575">
    <property type="entry name" value="Ribosomal_uS19_SF"/>
</dbReference>
<evidence type="ECO:0000313" key="9">
    <source>
        <dbReference type="EMBL" id="AGY61444.1"/>
    </source>
</evidence>
<dbReference type="PIRSF" id="PIRSF002144">
    <property type="entry name" value="Ribosomal_S19"/>
    <property type="match status" value="1"/>
</dbReference>
<dbReference type="GO" id="GO:0015935">
    <property type="term" value="C:small ribosomal subunit"/>
    <property type="evidence" value="ECO:0007669"/>
    <property type="project" value="InterPro"/>
</dbReference>
<dbReference type="FunFam" id="3.30.860.10:FF:000001">
    <property type="entry name" value="30S ribosomal protein S19"/>
    <property type="match status" value="1"/>
</dbReference>
<dbReference type="NCBIfam" id="TIGR01050">
    <property type="entry name" value="rpsS_bact"/>
    <property type="match status" value="1"/>
</dbReference>
<evidence type="ECO:0000313" key="10">
    <source>
        <dbReference type="Proteomes" id="UP000243670"/>
    </source>
</evidence>